<sequence>MNLFILFLLILILLSLLFLIFYIMMQHRNEQERSLLERQETKNTNAQFDSILNQMQNLQKNQIHSLDAMDWVQRQVDQMANVMTNTKRRGSWGEYQLDYILSTYLGENDSIYSTQYTLPNGKIADVALHLPGRKQVLCIDSKFPMENYARMDDEENKEYYARQFIQNVKKHVDDIANKYINHATAPQALMFIPSEAIYQFICASCDSLFTYALQRHVLITSPTTLVGILFSLQASTNDFYRATHLEKIEHDLWMLKEDVRRLQERAIKANQALETAAKQLQQVQTSSKKIASRFEGMMEGKEYHDIND</sequence>
<dbReference type="GeneID" id="78275612"/>
<dbReference type="PANTHER" id="PTHR30563">
    <property type="entry name" value="DNA RECOMBINATION PROTEIN RMUC"/>
    <property type="match status" value="1"/>
</dbReference>
<dbReference type="RefSeq" id="WP_076341481.1">
    <property type="nucleotide sequence ID" value="NZ_JBGNFS010000009.1"/>
</dbReference>
<proteinExistence type="inferred from homology"/>
<evidence type="ECO:0000256" key="3">
    <source>
        <dbReference type="ARBA" id="ARBA00023054"/>
    </source>
</evidence>
<reference evidence="7 8" key="1">
    <citation type="submission" date="2016-11" db="EMBL/GenBank/DDBJ databases">
        <title>Description of two novel members of the family Erysipelotrichaceae: Ileibacterium lipovorans gen. nov., sp. nov. and Dubosiella newyorkensis, gen. nov., sp. nov.</title>
        <authorList>
            <person name="Cox L.M."/>
            <person name="Sohn J."/>
            <person name="Tyrrell K.L."/>
            <person name="Citron D.M."/>
            <person name="Lawson P.A."/>
            <person name="Patel N.B."/>
            <person name="Iizumi T."/>
            <person name="Perez-Perez G.I."/>
            <person name="Goldstein E.J."/>
            <person name="Blaser M.J."/>
        </authorList>
    </citation>
    <scope>NUCLEOTIDE SEQUENCE [LARGE SCALE GENOMIC DNA]</scope>
    <source>
        <strain evidence="7 8">NYU-BL-A4</strain>
    </source>
</reference>
<name>A0A1U7NMF2_9FIRM</name>
<dbReference type="InterPro" id="IPR003798">
    <property type="entry name" value="DNA_recombination_RmuC"/>
</dbReference>
<dbReference type="AlphaFoldDB" id="A0A1U7NMF2"/>
<evidence type="ECO:0000256" key="4">
    <source>
        <dbReference type="ARBA" id="ARBA00023172"/>
    </source>
</evidence>
<accession>A0A1U7NMF2</accession>
<dbReference type="Pfam" id="PF02646">
    <property type="entry name" value="RmuC"/>
    <property type="match status" value="1"/>
</dbReference>
<dbReference type="EMBL" id="MPKA01000066">
    <property type="protein sequence ID" value="OLU46311.1"/>
    <property type="molecule type" value="Genomic_DNA"/>
</dbReference>
<feature type="coiled-coil region" evidence="5">
    <location>
        <begin position="245"/>
        <end position="283"/>
    </location>
</feature>
<dbReference type="GO" id="GO:0006310">
    <property type="term" value="P:DNA recombination"/>
    <property type="evidence" value="ECO:0007669"/>
    <property type="project" value="UniProtKB-KW"/>
</dbReference>
<evidence type="ECO:0000256" key="6">
    <source>
        <dbReference type="SAM" id="Phobius"/>
    </source>
</evidence>
<keyword evidence="3 5" id="KW-0175">Coiled coil</keyword>
<evidence type="ECO:0000256" key="2">
    <source>
        <dbReference type="ARBA" id="ARBA00009840"/>
    </source>
</evidence>
<dbReference type="PANTHER" id="PTHR30563:SF0">
    <property type="entry name" value="DNA RECOMBINATION PROTEIN RMUC"/>
    <property type="match status" value="1"/>
</dbReference>
<evidence type="ECO:0000313" key="7">
    <source>
        <dbReference type="EMBL" id="OLU46311.1"/>
    </source>
</evidence>
<dbReference type="OrthoDB" id="370725at2"/>
<protein>
    <recommendedName>
        <fullName evidence="9">DNA recombination protein RmuC</fullName>
    </recommendedName>
</protein>
<evidence type="ECO:0000313" key="8">
    <source>
        <dbReference type="Proteomes" id="UP000186705"/>
    </source>
</evidence>
<evidence type="ECO:0000256" key="1">
    <source>
        <dbReference type="ARBA" id="ARBA00003416"/>
    </source>
</evidence>
<keyword evidence="4" id="KW-0233">DNA recombination</keyword>
<comment type="function">
    <text evidence="1">Involved in DNA recombination.</text>
</comment>
<keyword evidence="6" id="KW-0812">Transmembrane</keyword>
<keyword evidence="8" id="KW-1185">Reference proteome</keyword>
<gene>
    <name evidence="7" type="ORF">BO225_06600</name>
</gene>
<dbReference type="STRING" id="1862672.BO225_06600"/>
<comment type="caution">
    <text evidence="7">The sequence shown here is derived from an EMBL/GenBank/DDBJ whole genome shotgun (WGS) entry which is preliminary data.</text>
</comment>
<dbReference type="Proteomes" id="UP000186705">
    <property type="component" value="Unassembled WGS sequence"/>
</dbReference>
<evidence type="ECO:0000256" key="5">
    <source>
        <dbReference type="SAM" id="Coils"/>
    </source>
</evidence>
<evidence type="ECO:0008006" key="9">
    <source>
        <dbReference type="Google" id="ProtNLM"/>
    </source>
</evidence>
<feature type="transmembrane region" description="Helical" evidence="6">
    <location>
        <begin position="6"/>
        <end position="25"/>
    </location>
</feature>
<keyword evidence="6" id="KW-1133">Transmembrane helix</keyword>
<comment type="similarity">
    <text evidence="2">Belongs to the RmuC family.</text>
</comment>
<organism evidence="7 8">
    <name type="scientific">Dubosiella newyorkensis</name>
    <dbReference type="NCBI Taxonomy" id="1862672"/>
    <lineage>
        <taxon>Bacteria</taxon>
        <taxon>Bacillati</taxon>
        <taxon>Bacillota</taxon>
        <taxon>Erysipelotrichia</taxon>
        <taxon>Erysipelotrichales</taxon>
        <taxon>Erysipelotrichaceae</taxon>
        <taxon>Dubosiella</taxon>
    </lineage>
</organism>
<keyword evidence="6" id="KW-0472">Membrane</keyword>